<organism evidence="3 4">
    <name type="scientific">Citrobacter youngae ATCC 29220</name>
    <dbReference type="NCBI Taxonomy" id="500640"/>
    <lineage>
        <taxon>Bacteria</taxon>
        <taxon>Pseudomonadati</taxon>
        <taxon>Pseudomonadota</taxon>
        <taxon>Gammaproteobacteria</taxon>
        <taxon>Enterobacterales</taxon>
        <taxon>Enterobacteriaceae</taxon>
        <taxon>Citrobacter</taxon>
        <taxon>Citrobacter freundii complex</taxon>
    </lineage>
</organism>
<dbReference type="SUPFAM" id="SSF49373">
    <property type="entry name" value="Invasin/intimin cell-adhesion fragments"/>
    <property type="match status" value="11"/>
</dbReference>
<evidence type="ECO:0000313" key="4">
    <source>
        <dbReference type="Proteomes" id="UP000003880"/>
    </source>
</evidence>
<dbReference type="InterPro" id="IPR038177">
    <property type="entry name" value="IAT_beta_sf"/>
</dbReference>
<dbReference type="PRINTS" id="PR01369">
    <property type="entry name" value="INTIMIN"/>
</dbReference>
<dbReference type="PANTHER" id="PTHR39576:SF2">
    <property type="entry name" value="ATTACHING AND EFFACING PROTEIN HOMOLOG-RELATED"/>
    <property type="match status" value="1"/>
</dbReference>
<comment type="similarity">
    <text evidence="1">Belongs to the intimin/invasin family.</text>
</comment>
<feature type="domain" description="Big-1" evidence="2">
    <location>
        <begin position="856"/>
        <end position="946"/>
    </location>
</feature>
<feature type="domain" description="Big-1" evidence="2">
    <location>
        <begin position="757"/>
        <end position="848"/>
    </location>
</feature>
<feature type="domain" description="Big-1" evidence="2">
    <location>
        <begin position="658"/>
        <end position="749"/>
    </location>
</feature>
<gene>
    <name evidence="3" type="ORF">CIT292_07611</name>
</gene>
<evidence type="ECO:0000256" key="1">
    <source>
        <dbReference type="ARBA" id="ARBA00010116"/>
    </source>
</evidence>
<dbReference type="EMBL" id="ABWL02000006">
    <property type="protein sequence ID" value="EFE09326.1"/>
    <property type="molecule type" value="Genomic_DNA"/>
</dbReference>
<dbReference type="InterPro" id="IPR024519">
    <property type="entry name" value="IAT_beta"/>
</dbReference>
<name>D4BAW5_9ENTR</name>
<protein>
    <submittedName>
        <fullName evidence="3">Bacterial group 1 Ig-like protein</fullName>
    </submittedName>
</protein>
<comment type="caution">
    <text evidence="3">The sequence shown here is derived from an EMBL/GenBank/DDBJ whole genome shotgun (WGS) entry which is preliminary data.</text>
</comment>
<accession>D4BAW5</accession>
<evidence type="ECO:0000313" key="3">
    <source>
        <dbReference type="EMBL" id="EFE09326.1"/>
    </source>
</evidence>
<dbReference type="Gene3D" id="2.60.40.1080">
    <property type="match status" value="1"/>
</dbReference>
<feature type="domain" description="Big-1" evidence="2">
    <location>
        <begin position="953"/>
        <end position="1042"/>
    </location>
</feature>
<dbReference type="FunFam" id="2.40.160.160:FF:000001">
    <property type="entry name" value="Intimin-like inverse autotransporter SinH"/>
    <property type="match status" value="1"/>
</dbReference>
<feature type="domain" description="Big-1" evidence="2">
    <location>
        <begin position="553"/>
        <end position="650"/>
    </location>
</feature>
<dbReference type="HOGENOM" id="CLU_000210_1_2_6"/>
<feature type="domain" description="Big-1" evidence="2">
    <location>
        <begin position="1149"/>
        <end position="1240"/>
    </location>
</feature>
<dbReference type="InterPro" id="IPR003344">
    <property type="entry name" value="Big_1_dom"/>
</dbReference>
<dbReference type="InterPro" id="IPR008964">
    <property type="entry name" value="Invasin/intimin_cell_adhesion"/>
</dbReference>
<dbReference type="InterPro" id="IPR048658">
    <property type="entry name" value="Invasin_D4"/>
</dbReference>
<dbReference type="Pfam" id="PF21764">
    <property type="entry name" value="Invasin_D4"/>
    <property type="match status" value="1"/>
</dbReference>
<dbReference type="Gene3D" id="2.60.40.10">
    <property type="entry name" value="Immunoglobulins"/>
    <property type="match status" value="10"/>
</dbReference>
<dbReference type="GO" id="GO:0007155">
    <property type="term" value="P:cell adhesion"/>
    <property type="evidence" value="ECO:0007669"/>
    <property type="project" value="InterPro"/>
</dbReference>
<dbReference type="PANTHER" id="PTHR39576">
    <property type="entry name" value="ATTACHING AND EFFACING PROTEIN HOMOLOG-RELATED-RELATED"/>
    <property type="match status" value="1"/>
</dbReference>
<feature type="domain" description="Big-1" evidence="2">
    <location>
        <begin position="1244"/>
        <end position="1338"/>
    </location>
</feature>
<feature type="domain" description="Big-1" evidence="2">
    <location>
        <begin position="1050"/>
        <end position="1141"/>
    </location>
</feature>
<dbReference type="Proteomes" id="UP000003880">
    <property type="component" value="Unassembled WGS sequence"/>
</dbReference>
<proteinExistence type="inferred from homology"/>
<dbReference type="GO" id="GO:0009279">
    <property type="term" value="C:cell outer membrane"/>
    <property type="evidence" value="ECO:0007669"/>
    <property type="project" value="TreeGrafter"/>
</dbReference>
<dbReference type="InterPro" id="IPR003535">
    <property type="entry name" value="Intimin/invasin_bac"/>
</dbReference>
<feature type="domain" description="Big-1" evidence="2">
    <location>
        <begin position="457"/>
        <end position="545"/>
    </location>
</feature>
<dbReference type="SMART" id="SM00634">
    <property type="entry name" value="BID_1"/>
    <property type="match status" value="10"/>
</dbReference>
<sequence>MEIFSYLHFHIKTTFWQVRSMYFTDLKKKFLIWTQVFSQILLPFVTTFPVHAASETQTKQADTVPYSDTFSSLASTVSSNGSDGLKNMATNAATGAAASTLEEWLSRFGTARVNLSVDNDGHWDQSSVDLLTPLYDNKKSVWFTQMGLRAPDGRVTGNFGTGVRTFYLDNWMFGGNVFFDDDFTGKNRRVGFGAEAWTNYLKLSANTYVGTTDWHNSRDFDDYYEKPADGFDIRAEGYLPAYPQLGAKVVYEKYYGNKVALFDTDHLQNNPSAVTTGISYTPVPLVSLAANYRQGQDSMNDAQFQVNIRYDFGHDWRYQLDPENVQAMRTLAGSRYDLVERNNQIILQYKKKSAQGVSKLTLQSVTDHSPADGLTQNTLQVIATNSDNVPVRNAPVTWKTTGSAKLDSSAGVTNDNGVATVNLTNTSPETVELTAQSGSVTATQASHFDVVTVSHIVLTLSKDGSVADGVTTNNAVATVTDINNRPIANSKVAWTATAPATLKNAELTTDVSGQARTQIVSTSAGAFALKASAGDLSATQTTHFVADNADAQITAFEVTTNNSPANGSTPNVALVTVKDPTGNPVSGANVDISADKTTVSFAAAKRATTTQQTDANGQLRVSFTDTVAETVTLTATLANGNNKTASAQFTADSSTAQLQNLQVTKNNSAANGTAANAAEVYVKDAKGNAISGMTVSWKADKSTVKFAGASTTDSNGKATVNFTDTTAESITLTATLVNGSNASANAQFIADSSSAQLQNLLVTKDGSVANGTAANVAEVYVKDATGNPIADQDVTWSADKAGVTFNPGGKTDASGKTTVSYSSTIAQTFQLSAAIQNGDKVSTSSLFVADTTSERIASFDVTTGAIANGSATNAAAVVIVDANNNPVSNATISWSVNGSAVLSAPTTKTDSAGKAAITLTDLKAEAVQVTVKLDSGTSLTKAVEFVADANSAQIGTFTVTTGAIADGSATNTGNISVVDTNNNPVPNATVTWNVTGSAKVGASSTTDASGNATITVTDTKAEDVTLTATVNGVSQGRPMTFVVDASKVNIQSLTVDIDNSAANGSASNKAVATVVDQNGNPVANQTVTWKSDRFTTTLTPSGVTDAEGKTSLTFTDTKAEPVLITATLSNGNSKSVNSTFVADSATAIVTQIAVNPDNSLADGVTANVAKATVTDANGNALSGQQITWTADRSSVVFTPSGATDIGGNATASFTDTIGGSVNITATLENGNALTKSANFLSEQVTSLTSDLTTQDANGTDVITFTAKLTDSSAKPVANAAVLFSHTGDAVLSATEVNTDANGLAKITVKSTTEGSVTVTAKSKVNTSDVGQSRTVTFTSKHITTLLANGYTFATSTGFPSIGFSGATFQALIDNNATNNSDYTWSINQSWATVDNTGTVTFNNKPGTSTNALTISARPKAGGTVQSYTFFVKRWFVSAGQATGDETAPDGICSGMGMSVPSYTVMSNSGVGGYADRGAMGTLFGEWGNMNVFPSFSTPGAEGAGWTAEQGRNSRTYFFWGSGEVYDNNPNGKPMDVTCTESI</sequence>
<feature type="domain" description="Big-1" evidence="2">
    <location>
        <begin position="359"/>
        <end position="456"/>
    </location>
</feature>
<dbReference type="PROSITE" id="PS51127">
    <property type="entry name" value="BIG1"/>
    <property type="match status" value="10"/>
</dbReference>
<dbReference type="Pfam" id="PF02369">
    <property type="entry name" value="Big_1"/>
    <property type="match status" value="10"/>
</dbReference>
<reference evidence="3 4" key="1">
    <citation type="submission" date="2010-02" db="EMBL/GenBank/DDBJ databases">
        <authorList>
            <person name="Weinstock G."/>
            <person name="Sodergren E."/>
            <person name="Clifton S."/>
            <person name="Fulton L."/>
            <person name="Fulton B."/>
            <person name="Courtney L."/>
            <person name="Fronick C."/>
            <person name="Harrison M."/>
            <person name="Strong C."/>
            <person name="Farmer C."/>
            <person name="Delahaunty K."/>
            <person name="Markovic C."/>
            <person name="Hall O."/>
            <person name="Minx P."/>
            <person name="Tomlinson C."/>
            <person name="Mitreva M."/>
            <person name="Nelson J."/>
            <person name="Hou S."/>
            <person name="Wollam A."/>
            <person name="Pepin K.H."/>
            <person name="Johnson M."/>
            <person name="Bhonagiri V."/>
            <person name="Zhang X."/>
            <person name="Suruliraj S."/>
            <person name="Warren W."/>
            <person name="Chinwalla A."/>
            <person name="Mardis E.R."/>
            <person name="Wilson R.K."/>
        </authorList>
    </citation>
    <scope>NUCLEOTIDE SEQUENCE [LARGE SCALE GENOMIC DNA]</scope>
    <source>
        <strain evidence="3 4">ATCC 29220</strain>
    </source>
</reference>
<dbReference type="eggNOG" id="COG2373">
    <property type="taxonomic scope" value="Bacteria"/>
</dbReference>
<dbReference type="InterPro" id="IPR051715">
    <property type="entry name" value="Intimin-Invasin_domain"/>
</dbReference>
<evidence type="ECO:0000259" key="2">
    <source>
        <dbReference type="PROSITE" id="PS51127"/>
    </source>
</evidence>
<dbReference type="Pfam" id="PF11924">
    <property type="entry name" value="IAT_beta"/>
    <property type="match status" value="1"/>
</dbReference>
<dbReference type="Gene3D" id="2.40.160.160">
    <property type="entry name" value="Inverse autotransporter, beta-domain"/>
    <property type="match status" value="1"/>
</dbReference>
<dbReference type="InterPro" id="IPR013783">
    <property type="entry name" value="Ig-like_fold"/>
</dbReference>